<dbReference type="AlphaFoldDB" id="A0A8S1QG20"/>
<keyword evidence="3" id="KW-1185">Reference proteome</keyword>
<accession>A0A8S1QG20</accession>
<name>A0A8S1QG20_9CILI</name>
<gene>
    <name evidence="2" type="ORF">PSON_ATCC_30995.1.T1030046</name>
</gene>
<feature type="region of interest" description="Disordered" evidence="1">
    <location>
        <begin position="9"/>
        <end position="28"/>
    </location>
</feature>
<feature type="compositionally biased region" description="Polar residues" evidence="1">
    <location>
        <begin position="13"/>
        <end position="28"/>
    </location>
</feature>
<protein>
    <submittedName>
        <fullName evidence="2">Uncharacterized protein</fullName>
    </submittedName>
</protein>
<sequence length="147" mass="17305">MEYIQINAEGAENYSSKDMSPESTTRPLNNNTQYGKYVIIAKMIFLEPRWPLFGSTLIGLIIFDYNNERIKLQVMIQVLQQLLLLHNQYFILVLDQLILVLQMIHLLMKNILDNCTLYQINHNKEMYGIVKNVKKYNQLDLLIAHFV</sequence>
<evidence type="ECO:0000313" key="3">
    <source>
        <dbReference type="Proteomes" id="UP000692954"/>
    </source>
</evidence>
<evidence type="ECO:0000313" key="2">
    <source>
        <dbReference type="EMBL" id="CAD8113305.1"/>
    </source>
</evidence>
<dbReference type="Proteomes" id="UP000692954">
    <property type="component" value="Unassembled WGS sequence"/>
</dbReference>
<comment type="caution">
    <text evidence="2">The sequence shown here is derived from an EMBL/GenBank/DDBJ whole genome shotgun (WGS) entry which is preliminary data.</text>
</comment>
<dbReference type="EMBL" id="CAJJDN010000103">
    <property type="protein sequence ID" value="CAD8113305.1"/>
    <property type="molecule type" value="Genomic_DNA"/>
</dbReference>
<proteinExistence type="predicted"/>
<organism evidence="2 3">
    <name type="scientific">Paramecium sonneborni</name>
    <dbReference type="NCBI Taxonomy" id="65129"/>
    <lineage>
        <taxon>Eukaryota</taxon>
        <taxon>Sar</taxon>
        <taxon>Alveolata</taxon>
        <taxon>Ciliophora</taxon>
        <taxon>Intramacronucleata</taxon>
        <taxon>Oligohymenophorea</taxon>
        <taxon>Peniculida</taxon>
        <taxon>Parameciidae</taxon>
        <taxon>Paramecium</taxon>
    </lineage>
</organism>
<evidence type="ECO:0000256" key="1">
    <source>
        <dbReference type="SAM" id="MobiDB-lite"/>
    </source>
</evidence>
<reference evidence="2" key="1">
    <citation type="submission" date="2021-01" db="EMBL/GenBank/DDBJ databases">
        <authorList>
            <consortium name="Genoscope - CEA"/>
            <person name="William W."/>
        </authorList>
    </citation>
    <scope>NUCLEOTIDE SEQUENCE</scope>
</reference>